<dbReference type="InterPro" id="IPR016161">
    <property type="entry name" value="Ald_DH/histidinol_DH"/>
</dbReference>
<comment type="similarity">
    <text evidence="2 8">Belongs to the aldehyde dehydrogenase family.</text>
</comment>
<evidence type="ECO:0000256" key="3">
    <source>
        <dbReference type="ARBA" id="ARBA00023002"/>
    </source>
</evidence>
<proteinExistence type="inferred from homology"/>
<dbReference type="InterPro" id="IPR050740">
    <property type="entry name" value="Aldehyde_DH_Superfamily"/>
</dbReference>
<dbReference type="PANTHER" id="PTHR43353">
    <property type="entry name" value="SUCCINATE-SEMIALDEHYDE DEHYDROGENASE, MITOCHONDRIAL"/>
    <property type="match status" value="1"/>
</dbReference>
<dbReference type="EMBL" id="BTGC01000003">
    <property type="protein sequence ID" value="GMM50450.1"/>
    <property type="molecule type" value="Genomic_DNA"/>
</dbReference>
<comment type="catalytic activity">
    <reaction evidence="4">
        <text>succinate semialdehyde + NADP(+) + H2O = succinate + NADPH + 2 H(+)</text>
        <dbReference type="Rhea" id="RHEA:13213"/>
        <dbReference type="ChEBI" id="CHEBI:15377"/>
        <dbReference type="ChEBI" id="CHEBI:15378"/>
        <dbReference type="ChEBI" id="CHEBI:30031"/>
        <dbReference type="ChEBI" id="CHEBI:57706"/>
        <dbReference type="ChEBI" id="CHEBI:57783"/>
        <dbReference type="ChEBI" id="CHEBI:58349"/>
        <dbReference type="EC" id="1.2.1.16"/>
    </reaction>
</comment>
<evidence type="ECO:0000256" key="4">
    <source>
        <dbReference type="ARBA" id="ARBA00050387"/>
    </source>
</evidence>
<keyword evidence="3 8" id="KW-0560">Oxidoreductase</keyword>
<dbReference type="GO" id="GO:0009450">
    <property type="term" value="P:gamma-aminobutyric acid catabolic process"/>
    <property type="evidence" value="ECO:0007669"/>
    <property type="project" value="TreeGrafter"/>
</dbReference>
<dbReference type="CDD" id="cd07103">
    <property type="entry name" value="ALDH_F5_SSADH_GabD"/>
    <property type="match status" value="1"/>
</dbReference>
<evidence type="ECO:0000256" key="6">
    <source>
        <dbReference type="ARBA" id="ARBA00067047"/>
    </source>
</evidence>
<dbReference type="FunFam" id="3.40.309.10:FF:000004">
    <property type="entry name" value="Succinate-semialdehyde dehydrogenase I"/>
    <property type="match status" value="1"/>
</dbReference>
<evidence type="ECO:0000313" key="10">
    <source>
        <dbReference type="EMBL" id="GMM50450.1"/>
    </source>
</evidence>
<dbReference type="Pfam" id="PF00171">
    <property type="entry name" value="Aldedh"/>
    <property type="match status" value="1"/>
</dbReference>
<dbReference type="FunFam" id="3.40.605.10:FF:000005">
    <property type="entry name" value="Succinate-semialdehyde dehydrogenase I"/>
    <property type="match status" value="1"/>
</dbReference>
<comment type="pathway">
    <text evidence="1">Amino-acid degradation; 4-aminobutanoate degradation.</text>
</comment>
<organism evidence="10 11">
    <name type="scientific">Starmerella bacillaris</name>
    <name type="common">Yeast</name>
    <name type="synonym">Candida zemplinina</name>
    <dbReference type="NCBI Taxonomy" id="1247836"/>
    <lineage>
        <taxon>Eukaryota</taxon>
        <taxon>Fungi</taxon>
        <taxon>Dikarya</taxon>
        <taxon>Ascomycota</taxon>
        <taxon>Saccharomycotina</taxon>
        <taxon>Dipodascomycetes</taxon>
        <taxon>Dipodascales</taxon>
        <taxon>Trichomonascaceae</taxon>
        <taxon>Starmerella</taxon>
    </lineage>
</organism>
<dbReference type="Proteomes" id="UP001362899">
    <property type="component" value="Unassembled WGS sequence"/>
</dbReference>
<protein>
    <recommendedName>
        <fullName evidence="6">succinate-semialdehyde dehydrogenase [NAD(P)(+)]</fullName>
        <ecNumber evidence="6">1.2.1.16</ecNumber>
    </recommendedName>
</protein>
<name>A0AAV5RG92_STABA</name>
<keyword evidence="11" id="KW-1185">Reference proteome</keyword>
<dbReference type="InterPro" id="IPR016163">
    <property type="entry name" value="Ald_DH_C"/>
</dbReference>
<feature type="domain" description="Aldehyde dehydrogenase" evidence="9">
    <location>
        <begin position="23"/>
        <end position="485"/>
    </location>
</feature>
<dbReference type="GO" id="GO:0004777">
    <property type="term" value="F:succinate-semialdehyde dehydrogenase (NAD+) activity"/>
    <property type="evidence" value="ECO:0007669"/>
    <property type="project" value="TreeGrafter"/>
</dbReference>
<dbReference type="PROSITE" id="PS00687">
    <property type="entry name" value="ALDEHYDE_DEHYDR_GLU"/>
    <property type="match status" value="1"/>
</dbReference>
<dbReference type="EC" id="1.2.1.16" evidence="6"/>
<evidence type="ECO:0000256" key="1">
    <source>
        <dbReference type="ARBA" id="ARBA00005176"/>
    </source>
</evidence>
<dbReference type="PANTHER" id="PTHR43353:SF5">
    <property type="entry name" value="SUCCINATE-SEMIALDEHYDE DEHYDROGENASE, MITOCHONDRIAL"/>
    <property type="match status" value="1"/>
</dbReference>
<dbReference type="Gene3D" id="3.40.309.10">
    <property type="entry name" value="Aldehyde Dehydrogenase, Chain A, domain 2"/>
    <property type="match status" value="1"/>
</dbReference>
<evidence type="ECO:0000313" key="11">
    <source>
        <dbReference type="Proteomes" id="UP001362899"/>
    </source>
</evidence>
<dbReference type="InterPro" id="IPR015590">
    <property type="entry name" value="Aldehyde_DH_dom"/>
</dbReference>
<sequence length="489" mass="51941">MSSRLSLSNKELLLDSNLINGQWIRKADQFDVTDPANGNVISTVSNGTAEDAEKAVAAAHAAFKSFKRTTPRERSGLLKKWAQLVRENIDDLSHLVTLENGKPLAEAKGEVLQSALTFEWFSELCPHFGGVTIPSQDPTHRIHTLRQPAGVCGLITPWNFPAAMIARKVGAAVAAGCTTVLKPAKLTPLVALAMLKLGLDAGIPNGVLNVVTSSDHAAEIGTVLATDPRVSKISFTGSTAVGKILAKQATGTMKKVSMELGGNAPFIVFDDADVKAAVQGAIASKFRGSGQTCVCANRFYVQDGIYDAFVAEFKDAVNKQLKLGHGLDAGTTQGPLSSPSAMKKIEEHVEDALHTGGGKLIAGGKARSDIGPLFYEPTIIADVDPNAKVFNEETFGPLAAIARFNSEEEVIKQANNTEVGLASYFYTKDISRAHRVSEELESGMVGINTGIITEVSLPFGGIKESGYGRENSIFGLEDYTILKSVVTGI</sequence>
<evidence type="ECO:0000256" key="8">
    <source>
        <dbReference type="RuleBase" id="RU003345"/>
    </source>
</evidence>
<dbReference type="Gene3D" id="3.40.605.10">
    <property type="entry name" value="Aldehyde Dehydrogenase, Chain A, domain 1"/>
    <property type="match status" value="1"/>
</dbReference>
<evidence type="ECO:0000256" key="5">
    <source>
        <dbReference type="ARBA" id="ARBA00052698"/>
    </source>
</evidence>
<reference evidence="10 11" key="1">
    <citation type="journal article" date="2023" name="Elife">
        <title>Identification of key yeast species and microbe-microbe interactions impacting larval growth of Drosophila in the wild.</title>
        <authorList>
            <person name="Mure A."/>
            <person name="Sugiura Y."/>
            <person name="Maeda R."/>
            <person name="Honda K."/>
            <person name="Sakurai N."/>
            <person name="Takahashi Y."/>
            <person name="Watada M."/>
            <person name="Katoh T."/>
            <person name="Gotoh A."/>
            <person name="Gotoh Y."/>
            <person name="Taniguchi I."/>
            <person name="Nakamura K."/>
            <person name="Hayashi T."/>
            <person name="Katayama T."/>
            <person name="Uemura T."/>
            <person name="Hattori Y."/>
        </authorList>
    </citation>
    <scope>NUCLEOTIDE SEQUENCE [LARGE SCALE GENOMIC DNA]</scope>
    <source>
        <strain evidence="10 11">SB-73</strain>
    </source>
</reference>
<dbReference type="SUPFAM" id="SSF53720">
    <property type="entry name" value="ALDH-like"/>
    <property type="match status" value="1"/>
</dbReference>
<dbReference type="AlphaFoldDB" id="A0AAV5RG92"/>
<gene>
    <name evidence="10" type="ORF">DASB73_014080</name>
</gene>
<comment type="caution">
    <text evidence="10">The sequence shown here is derived from an EMBL/GenBank/DDBJ whole genome shotgun (WGS) entry which is preliminary data.</text>
</comment>
<comment type="catalytic activity">
    <reaction evidence="5">
        <text>succinate semialdehyde + NAD(+) + H2O = succinate + NADH + 2 H(+)</text>
        <dbReference type="Rhea" id="RHEA:13217"/>
        <dbReference type="ChEBI" id="CHEBI:15377"/>
        <dbReference type="ChEBI" id="CHEBI:15378"/>
        <dbReference type="ChEBI" id="CHEBI:30031"/>
        <dbReference type="ChEBI" id="CHEBI:57540"/>
        <dbReference type="ChEBI" id="CHEBI:57706"/>
        <dbReference type="ChEBI" id="CHEBI:57945"/>
        <dbReference type="EC" id="1.2.1.16"/>
    </reaction>
</comment>
<dbReference type="InterPro" id="IPR029510">
    <property type="entry name" value="Ald_DH_CS_GLU"/>
</dbReference>
<dbReference type="InterPro" id="IPR016162">
    <property type="entry name" value="Ald_DH_N"/>
</dbReference>
<evidence type="ECO:0000256" key="7">
    <source>
        <dbReference type="PROSITE-ProRule" id="PRU10007"/>
    </source>
</evidence>
<accession>A0AAV5RG92</accession>
<evidence type="ECO:0000256" key="2">
    <source>
        <dbReference type="ARBA" id="ARBA00009986"/>
    </source>
</evidence>
<dbReference type="GO" id="GO:0005737">
    <property type="term" value="C:cytoplasm"/>
    <property type="evidence" value="ECO:0007669"/>
    <property type="project" value="TreeGrafter"/>
</dbReference>
<feature type="active site" evidence="7">
    <location>
        <position position="259"/>
    </location>
</feature>
<evidence type="ECO:0000259" key="9">
    <source>
        <dbReference type="Pfam" id="PF00171"/>
    </source>
</evidence>